<evidence type="ECO:0000256" key="2">
    <source>
        <dbReference type="ARBA" id="ARBA00022729"/>
    </source>
</evidence>
<keyword evidence="2" id="KW-0732">Signal</keyword>
<keyword evidence="9" id="KW-0413">Isomerase</keyword>
<evidence type="ECO:0000256" key="5">
    <source>
        <dbReference type="ARBA" id="ARBA00023284"/>
    </source>
</evidence>
<dbReference type="GO" id="GO:0016853">
    <property type="term" value="F:isomerase activity"/>
    <property type="evidence" value="ECO:0007669"/>
    <property type="project" value="UniProtKB-KW"/>
</dbReference>
<dbReference type="InterPro" id="IPR036249">
    <property type="entry name" value="Thioredoxin-like_sf"/>
</dbReference>
<organism evidence="9 10">
    <name type="scientific">Micromonospora halophytica</name>
    <dbReference type="NCBI Taxonomy" id="47864"/>
    <lineage>
        <taxon>Bacteria</taxon>
        <taxon>Bacillati</taxon>
        <taxon>Actinomycetota</taxon>
        <taxon>Actinomycetes</taxon>
        <taxon>Micromonosporales</taxon>
        <taxon>Micromonosporaceae</taxon>
        <taxon>Micromonospora</taxon>
    </lineage>
</organism>
<keyword evidence="7" id="KW-1133">Transmembrane helix</keyword>
<evidence type="ECO:0000256" key="1">
    <source>
        <dbReference type="ARBA" id="ARBA00005791"/>
    </source>
</evidence>
<evidence type="ECO:0000256" key="4">
    <source>
        <dbReference type="ARBA" id="ARBA00023157"/>
    </source>
</evidence>
<dbReference type="PANTHER" id="PTHR13887:SF14">
    <property type="entry name" value="DISULFIDE BOND FORMATION PROTEIN D"/>
    <property type="match status" value="1"/>
</dbReference>
<proteinExistence type="inferred from homology"/>
<evidence type="ECO:0000256" key="7">
    <source>
        <dbReference type="SAM" id="Phobius"/>
    </source>
</evidence>
<dbReference type="OrthoDB" id="117402at2"/>
<dbReference type="PANTHER" id="PTHR13887">
    <property type="entry name" value="GLUTATHIONE S-TRANSFERASE KAPPA"/>
    <property type="match status" value="1"/>
</dbReference>
<evidence type="ECO:0000313" key="9">
    <source>
        <dbReference type="EMBL" id="SCG66872.1"/>
    </source>
</evidence>
<keyword evidence="10" id="KW-1185">Reference proteome</keyword>
<reference evidence="10" key="1">
    <citation type="submission" date="2016-06" db="EMBL/GenBank/DDBJ databases">
        <authorList>
            <person name="Varghese N."/>
        </authorList>
    </citation>
    <scope>NUCLEOTIDE SEQUENCE [LARGE SCALE GENOMIC DNA]</scope>
    <source>
        <strain evidence="10">DSM 43171</strain>
    </source>
</reference>
<feature type="transmembrane region" description="Helical" evidence="7">
    <location>
        <begin position="28"/>
        <end position="49"/>
    </location>
</feature>
<keyword evidence="7" id="KW-0472">Membrane</keyword>
<evidence type="ECO:0000256" key="3">
    <source>
        <dbReference type="ARBA" id="ARBA00023002"/>
    </source>
</evidence>
<evidence type="ECO:0000259" key="8">
    <source>
        <dbReference type="Pfam" id="PF13462"/>
    </source>
</evidence>
<dbReference type="STRING" id="47864.GA0070560_12430"/>
<dbReference type="EMBL" id="FMDN01000024">
    <property type="protein sequence ID" value="SCG66872.1"/>
    <property type="molecule type" value="Genomic_DNA"/>
</dbReference>
<dbReference type="RefSeq" id="WP_091301720.1">
    <property type="nucleotide sequence ID" value="NZ_FMDN01000024.1"/>
</dbReference>
<dbReference type="CDD" id="cd02972">
    <property type="entry name" value="DsbA_family"/>
    <property type="match status" value="1"/>
</dbReference>
<feature type="region of interest" description="Disordered" evidence="6">
    <location>
        <begin position="203"/>
        <end position="238"/>
    </location>
</feature>
<feature type="domain" description="Thioredoxin-like fold" evidence="8">
    <location>
        <begin position="67"/>
        <end position="234"/>
    </location>
</feature>
<dbReference type="Gene3D" id="3.40.30.10">
    <property type="entry name" value="Glutaredoxin"/>
    <property type="match status" value="1"/>
</dbReference>
<protein>
    <submittedName>
        <fullName evidence="9">Protein-disulfide isomerase</fullName>
    </submittedName>
</protein>
<name>A0A1C5J8H3_9ACTN</name>
<dbReference type="SUPFAM" id="SSF52833">
    <property type="entry name" value="Thioredoxin-like"/>
    <property type="match status" value="1"/>
</dbReference>
<dbReference type="Pfam" id="PF13462">
    <property type="entry name" value="Thioredoxin_4"/>
    <property type="match status" value="1"/>
</dbReference>
<keyword evidence="7" id="KW-0812">Transmembrane</keyword>
<comment type="similarity">
    <text evidence="1">Belongs to the thioredoxin family. DsbA subfamily.</text>
</comment>
<keyword evidence="4" id="KW-1015">Disulfide bond</keyword>
<feature type="compositionally biased region" description="Basic and acidic residues" evidence="6">
    <location>
        <begin position="217"/>
        <end position="227"/>
    </location>
</feature>
<keyword evidence="3" id="KW-0560">Oxidoreductase</keyword>
<dbReference type="InterPro" id="IPR012336">
    <property type="entry name" value="Thioredoxin-like_fold"/>
</dbReference>
<sequence>MSSRKGQKDAARVVREQLAREKRRKRTLWTSVGAVVFLVIAGLIGWSVYSSQRADDFTAPKGANDAGTGVVIGSGPVTIDLYEDYLCPACKQFQQINGATIDQLVSEGKAKVVFHPVAILNRFSTTEYSTRSSAASGCAAEGGKFKEFSDALFERQPPEGGPGLSNDELIDIGAGVGLNRDDFGSCVKDGTFKAWTEHVTEDASESRVTGTPTIRINGKDVEDRSPDGIKAAVEAAGK</sequence>
<accession>A0A1C5J8H3</accession>
<gene>
    <name evidence="9" type="ORF">GA0070560_12430</name>
</gene>
<evidence type="ECO:0000313" key="10">
    <source>
        <dbReference type="Proteomes" id="UP000199408"/>
    </source>
</evidence>
<dbReference type="AlphaFoldDB" id="A0A1C5J8H3"/>
<dbReference type="Proteomes" id="UP000199408">
    <property type="component" value="Unassembled WGS sequence"/>
</dbReference>
<keyword evidence="5" id="KW-0676">Redox-active center</keyword>
<evidence type="ECO:0000256" key="6">
    <source>
        <dbReference type="SAM" id="MobiDB-lite"/>
    </source>
</evidence>
<dbReference type="GO" id="GO:0016491">
    <property type="term" value="F:oxidoreductase activity"/>
    <property type="evidence" value="ECO:0007669"/>
    <property type="project" value="UniProtKB-KW"/>
</dbReference>